<accession>A0A6A7MZ24</accession>
<name>A0A6A7MZ24_9BURK</name>
<dbReference type="Pfam" id="PF00535">
    <property type="entry name" value="Glycos_transf_2"/>
    <property type="match status" value="1"/>
</dbReference>
<feature type="domain" description="Glycosyltransferase 2-like" evidence="7">
    <location>
        <begin position="16"/>
        <end position="124"/>
    </location>
</feature>
<feature type="transmembrane region" description="Helical" evidence="6">
    <location>
        <begin position="283"/>
        <end position="300"/>
    </location>
</feature>
<evidence type="ECO:0000256" key="2">
    <source>
        <dbReference type="ARBA" id="ARBA00022475"/>
    </source>
</evidence>
<keyword evidence="3" id="KW-0328">Glycosyltransferase</keyword>
<dbReference type="SUPFAM" id="SSF53448">
    <property type="entry name" value="Nucleotide-diphospho-sugar transferases"/>
    <property type="match status" value="1"/>
</dbReference>
<evidence type="ECO:0000256" key="4">
    <source>
        <dbReference type="ARBA" id="ARBA00022679"/>
    </source>
</evidence>
<proteinExistence type="predicted"/>
<dbReference type="Proteomes" id="UP000440498">
    <property type="component" value="Unassembled WGS sequence"/>
</dbReference>
<organism evidence="8 9">
    <name type="scientific">Rugamonas aquatica</name>
    <dbReference type="NCBI Taxonomy" id="2743357"/>
    <lineage>
        <taxon>Bacteria</taxon>
        <taxon>Pseudomonadati</taxon>
        <taxon>Pseudomonadota</taxon>
        <taxon>Betaproteobacteria</taxon>
        <taxon>Burkholderiales</taxon>
        <taxon>Oxalobacteraceae</taxon>
        <taxon>Telluria group</taxon>
        <taxon>Rugamonas</taxon>
    </lineage>
</organism>
<dbReference type="EMBL" id="WHUG01000002">
    <property type="protein sequence ID" value="MQA38012.1"/>
    <property type="molecule type" value="Genomic_DNA"/>
</dbReference>
<keyword evidence="2" id="KW-1003">Cell membrane</keyword>
<keyword evidence="5 6" id="KW-0472">Membrane</keyword>
<evidence type="ECO:0000256" key="6">
    <source>
        <dbReference type="SAM" id="Phobius"/>
    </source>
</evidence>
<evidence type="ECO:0000256" key="5">
    <source>
        <dbReference type="ARBA" id="ARBA00023136"/>
    </source>
</evidence>
<evidence type="ECO:0000259" key="7">
    <source>
        <dbReference type="Pfam" id="PF00535"/>
    </source>
</evidence>
<dbReference type="Gene3D" id="3.90.550.10">
    <property type="entry name" value="Spore Coat Polysaccharide Biosynthesis Protein SpsA, Chain A"/>
    <property type="match status" value="1"/>
</dbReference>
<keyword evidence="6" id="KW-1133">Transmembrane helix</keyword>
<comment type="subcellular location">
    <subcellularLocation>
        <location evidence="1">Cell membrane</location>
    </subcellularLocation>
</comment>
<protein>
    <submittedName>
        <fullName evidence="8">Glycosyltransferase</fullName>
    </submittedName>
</protein>
<evidence type="ECO:0000313" key="9">
    <source>
        <dbReference type="Proteomes" id="UP000440498"/>
    </source>
</evidence>
<dbReference type="InterPro" id="IPR001173">
    <property type="entry name" value="Glyco_trans_2-like"/>
</dbReference>
<reference evidence="8 9" key="1">
    <citation type="submission" date="2019-10" db="EMBL/GenBank/DDBJ databases">
        <title>Two novel species isolated from a subtropical stream in China.</title>
        <authorList>
            <person name="Lu H."/>
        </authorList>
    </citation>
    <scope>NUCLEOTIDE SEQUENCE [LARGE SCALE GENOMIC DNA]</scope>
    <source>
        <strain evidence="8 9">FT29W</strain>
    </source>
</reference>
<gene>
    <name evidence="8" type="ORF">GEV02_07615</name>
</gene>
<dbReference type="PANTHER" id="PTHR43646">
    <property type="entry name" value="GLYCOSYLTRANSFERASE"/>
    <property type="match status" value="1"/>
</dbReference>
<dbReference type="GO" id="GO:0005886">
    <property type="term" value="C:plasma membrane"/>
    <property type="evidence" value="ECO:0007669"/>
    <property type="project" value="UniProtKB-SubCell"/>
</dbReference>
<sequence length="343" mass="37586">MHSGHPSTARDGVTVSIIVKALNEEKHIAACLESALQEVQGVDAEVILVDSLSTDRTVEIARGLPVRVVQFVSSSDRNCGAALQLGYQYARGDYIYVLDGDMTLVPGFIRAAMDYLDGHPDVAGVGGKLVDSQVLNLADKLRVAYYDTLSEEQDVAVLGGGGLYRRVAIEQVGYLANRWLPAFEEAELGARLLAKRWRLVRLPRPAVTHSGHNENSYQLLMRLWRIGRIEASGTLLRAAFGRDWSRQALRACWFVFAAPVIYLAVLLLTGIGVRLGAPPVPTLLASLLATWGGAWALLAWRKKEGREALLSLLAWHLYTAGALRGFVRRVRDPGEPIAARVLK</sequence>
<evidence type="ECO:0000256" key="3">
    <source>
        <dbReference type="ARBA" id="ARBA00022676"/>
    </source>
</evidence>
<evidence type="ECO:0000313" key="8">
    <source>
        <dbReference type="EMBL" id="MQA38012.1"/>
    </source>
</evidence>
<dbReference type="PANTHER" id="PTHR43646:SF2">
    <property type="entry name" value="GLYCOSYLTRANSFERASE 2-LIKE DOMAIN-CONTAINING PROTEIN"/>
    <property type="match status" value="1"/>
</dbReference>
<dbReference type="GO" id="GO:0016757">
    <property type="term" value="F:glycosyltransferase activity"/>
    <property type="evidence" value="ECO:0007669"/>
    <property type="project" value="UniProtKB-KW"/>
</dbReference>
<keyword evidence="4 8" id="KW-0808">Transferase</keyword>
<keyword evidence="9" id="KW-1185">Reference proteome</keyword>
<keyword evidence="6" id="KW-0812">Transmembrane</keyword>
<comment type="caution">
    <text evidence="8">The sequence shown here is derived from an EMBL/GenBank/DDBJ whole genome shotgun (WGS) entry which is preliminary data.</text>
</comment>
<dbReference type="AlphaFoldDB" id="A0A6A7MZ24"/>
<evidence type="ECO:0000256" key="1">
    <source>
        <dbReference type="ARBA" id="ARBA00004236"/>
    </source>
</evidence>
<feature type="transmembrane region" description="Helical" evidence="6">
    <location>
        <begin position="251"/>
        <end position="271"/>
    </location>
</feature>
<dbReference type="InterPro" id="IPR029044">
    <property type="entry name" value="Nucleotide-diphossugar_trans"/>
</dbReference>